<dbReference type="AlphaFoldDB" id="A0AAJ7VZN5"/>
<gene>
    <name evidence="2" type="primary">LOC112494085</name>
</gene>
<dbReference type="Proteomes" id="UP000694920">
    <property type="component" value="Unplaced"/>
</dbReference>
<dbReference type="KEGG" id="ccin:112494085"/>
<sequence>MLTFLKHAKRLEHHYLIKGPPNSRTRKSFVHDDTSKGVNDEIKSVQEILRKVKLKTESKMHHVNKMFSKATENVNDAIKKSNKILSEKLDRNEKVVSDIMKKVTSQSTQLKDCIDKYKGDVYNARNDFSHEIKDCNKNAIIALEGIKSNCEVPIKEAQEFKANVKHLLKQCLQTKGATTKCLTDKMNEMVTRYNEIFEKLNEIPKNTDSLVLKNIKDMTDCHQEAHRKLQKNLQEIVEKTEKCVSTIKARFST</sequence>
<evidence type="ECO:0000313" key="2">
    <source>
        <dbReference type="RefSeq" id="XP_024939006.1"/>
    </source>
</evidence>
<name>A0AAJ7VZN5_CEPCN</name>
<protein>
    <submittedName>
        <fullName evidence="2">Uncharacterized protein PFB0765w-like isoform X1</fullName>
    </submittedName>
</protein>
<dbReference type="RefSeq" id="XP_024939006.1">
    <property type="nucleotide sequence ID" value="XM_025083238.1"/>
</dbReference>
<keyword evidence="1" id="KW-1185">Reference proteome</keyword>
<proteinExistence type="predicted"/>
<evidence type="ECO:0000313" key="1">
    <source>
        <dbReference type="Proteomes" id="UP000694920"/>
    </source>
</evidence>
<dbReference type="GeneID" id="112494085"/>
<reference evidence="2" key="1">
    <citation type="submission" date="2025-08" db="UniProtKB">
        <authorList>
            <consortium name="RefSeq"/>
        </authorList>
    </citation>
    <scope>IDENTIFICATION</scope>
</reference>
<organism evidence="1 2">
    <name type="scientific">Cephus cinctus</name>
    <name type="common">Wheat stem sawfly</name>
    <dbReference type="NCBI Taxonomy" id="211228"/>
    <lineage>
        <taxon>Eukaryota</taxon>
        <taxon>Metazoa</taxon>
        <taxon>Ecdysozoa</taxon>
        <taxon>Arthropoda</taxon>
        <taxon>Hexapoda</taxon>
        <taxon>Insecta</taxon>
        <taxon>Pterygota</taxon>
        <taxon>Neoptera</taxon>
        <taxon>Endopterygota</taxon>
        <taxon>Hymenoptera</taxon>
        <taxon>Cephoidea</taxon>
        <taxon>Cephidae</taxon>
        <taxon>Cephus</taxon>
    </lineage>
</organism>
<accession>A0AAJ7VZN5</accession>